<dbReference type="PANTHER" id="PTHR43544">
    <property type="entry name" value="SHORT-CHAIN DEHYDROGENASE/REDUCTASE"/>
    <property type="match status" value="1"/>
</dbReference>
<evidence type="ECO:0000313" key="2">
    <source>
        <dbReference type="EMBL" id="KKA22893.1"/>
    </source>
</evidence>
<dbReference type="Proteomes" id="UP000053958">
    <property type="component" value="Unassembled WGS sequence"/>
</dbReference>
<gene>
    <name evidence="2" type="ORF">T310_3059</name>
</gene>
<comment type="similarity">
    <text evidence="1">Belongs to the short-chain dehydrogenases/reductases (SDR) family.</text>
</comment>
<dbReference type="GO" id="GO:0016491">
    <property type="term" value="F:oxidoreductase activity"/>
    <property type="evidence" value="ECO:0007669"/>
    <property type="project" value="TreeGrafter"/>
</dbReference>
<dbReference type="PANTHER" id="PTHR43544:SF32">
    <property type="entry name" value="CHAIN DEHYDROGENASE, PUTATIVE (AFU_ORTHOLOGUE AFUA_5G01530)-RELATED"/>
    <property type="match status" value="1"/>
</dbReference>
<dbReference type="OrthoDB" id="1933717at2759"/>
<dbReference type="STRING" id="1408163.A0A0F4YZ46"/>
<protein>
    <submittedName>
        <fullName evidence="2">Short chain dehydrogenase/reductase</fullName>
    </submittedName>
</protein>
<dbReference type="Pfam" id="PF00106">
    <property type="entry name" value="adh_short"/>
    <property type="match status" value="1"/>
</dbReference>
<dbReference type="Gene3D" id="3.40.50.720">
    <property type="entry name" value="NAD(P)-binding Rossmann-like Domain"/>
    <property type="match status" value="1"/>
</dbReference>
<organism evidence="2 3">
    <name type="scientific">Rasamsonia emersonii (strain ATCC 16479 / CBS 393.64 / IMI 116815)</name>
    <dbReference type="NCBI Taxonomy" id="1408163"/>
    <lineage>
        <taxon>Eukaryota</taxon>
        <taxon>Fungi</taxon>
        <taxon>Dikarya</taxon>
        <taxon>Ascomycota</taxon>
        <taxon>Pezizomycotina</taxon>
        <taxon>Eurotiomycetes</taxon>
        <taxon>Eurotiomycetidae</taxon>
        <taxon>Eurotiales</taxon>
        <taxon>Trichocomaceae</taxon>
        <taxon>Rasamsonia</taxon>
    </lineage>
</organism>
<keyword evidence="3" id="KW-1185">Reference proteome</keyword>
<dbReference type="GO" id="GO:0019748">
    <property type="term" value="P:secondary metabolic process"/>
    <property type="evidence" value="ECO:0007669"/>
    <property type="project" value="TreeGrafter"/>
</dbReference>
<dbReference type="PRINTS" id="PR00081">
    <property type="entry name" value="GDHRDH"/>
</dbReference>
<dbReference type="GO" id="GO:0005737">
    <property type="term" value="C:cytoplasm"/>
    <property type="evidence" value="ECO:0007669"/>
    <property type="project" value="TreeGrafter"/>
</dbReference>
<dbReference type="SUPFAM" id="SSF51735">
    <property type="entry name" value="NAD(P)-binding Rossmann-fold domains"/>
    <property type="match status" value="1"/>
</dbReference>
<dbReference type="InterPro" id="IPR036291">
    <property type="entry name" value="NAD(P)-bd_dom_sf"/>
</dbReference>
<reference evidence="2 3" key="1">
    <citation type="submission" date="2015-04" db="EMBL/GenBank/DDBJ databases">
        <authorList>
            <person name="Heijne W.H."/>
            <person name="Fedorova N.D."/>
            <person name="Nierman W.C."/>
            <person name="Vollebregt A.W."/>
            <person name="Zhao Z."/>
            <person name="Wu L."/>
            <person name="Kumar M."/>
            <person name="Stam H."/>
            <person name="van den Berg M.A."/>
            <person name="Pel H.J."/>
        </authorList>
    </citation>
    <scope>NUCLEOTIDE SEQUENCE [LARGE SCALE GENOMIC DNA]</scope>
    <source>
        <strain evidence="2 3">CBS 393.64</strain>
    </source>
</reference>
<sequence length="246" mass="26807">MSADKTVVLITGANSGIGFDTCAAFAEASSEYHVILSSRSLEKGQKALDELRSQNTLRGTISLLQLDVTDGDSINRARQHIEQQFGGRLDVLINNAGIISSESDLLANLRQTFETNTFGPAIVIKTFVPLLKKSAKPRIVYISLCGDPSYKHYRNPHLTYRMSKAALNLLSVYHQIEFESWGCKVCAYNPGYAVTNLTGEAGRAIRIKNGARPSTESAKYLLEIAQGKKDGDVGGIVDVDGGVRPW</sequence>
<evidence type="ECO:0000313" key="3">
    <source>
        <dbReference type="Proteomes" id="UP000053958"/>
    </source>
</evidence>
<comment type="caution">
    <text evidence="2">The sequence shown here is derived from an EMBL/GenBank/DDBJ whole genome shotgun (WGS) entry which is preliminary data.</text>
</comment>
<evidence type="ECO:0000256" key="1">
    <source>
        <dbReference type="ARBA" id="ARBA00006484"/>
    </source>
</evidence>
<proteinExistence type="inferred from homology"/>
<dbReference type="InterPro" id="IPR002347">
    <property type="entry name" value="SDR_fam"/>
</dbReference>
<name>A0A0F4YZ46_RASE3</name>
<dbReference type="GeneID" id="25315409"/>
<accession>A0A0F4YZ46</accession>
<dbReference type="EMBL" id="LASV01000119">
    <property type="protein sequence ID" value="KKA22893.1"/>
    <property type="molecule type" value="Genomic_DNA"/>
</dbReference>
<dbReference type="InterPro" id="IPR051468">
    <property type="entry name" value="Fungal_SecMetab_SDRs"/>
</dbReference>
<dbReference type="RefSeq" id="XP_013329505.1">
    <property type="nucleotide sequence ID" value="XM_013474051.1"/>
</dbReference>
<dbReference type="AlphaFoldDB" id="A0A0F4YZ46"/>